<organism evidence="2">
    <name type="scientific">Ostreococcus mediterraneus</name>
    <dbReference type="NCBI Taxonomy" id="1486918"/>
    <lineage>
        <taxon>Eukaryota</taxon>
        <taxon>Viridiplantae</taxon>
        <taxon>Chlorophyta</taxon>
        <taxon>Mamiellophyceae</taxon>
        <taxon>Mamiellales</taxon>
        <taxon>Bathycoccaceae</taxon>
        <taxon>Ostreococcus</taxon>
    </lineage>
</organism>
<dbReference type="EMBL" id="HBEW01002843">
    <property type="protein sequence ID" value="CAD8579572.1"/>
    <property type="molecule type" value="Transcribed_RNA"/>
</dbReference>
<reference evidence="2" key="1">
    <citation type="submission" date="2021-01" db="EMBL/GenBank/DDBJ databases">
        <authorList>
            <person name="Corre E."/>
            <person name="Pelletier E."/>
            <person name="Niang G."/>
            <person name="Scheremetjew M."/>
            <person name="Finn R."/>
            <person name="Kale V."/>
            <person name="Holt S."/>
            <person name="Cochrane G."/>
            <person name="Meng A."/>
            <person name="Brown T."/>
            <person name="Cohen L."/>
        </authorList>
    </citation>
    <scope>NUCLEOTIDE SEQUENCE</scope>
    <source>
        <strain evidence="2">Clade-D-RCC2572</strain>
    </source>
</reference>
<protein>
    <submittedName>
        <fullName evidence="2">Uncharacterized protein</fullName>
    </submittedName>
</protein>
<feature type="compositionally biased region" description="Low complexity" evidence="1">
    <location>
        <begin position="520"/>
        <end position="554"/>
    </location>
</feature>
<name>A0A7S0PK17_9CHLO</name>
<evidence type="ECO:0000256" key="1">
    <source>
        <dbReference type="SAM" id="MobiDB-lite"/>
    </source>
</evidence>
<dbReference type="AlphaFoldDB" id="A0A7S0PK17"/>
<evidence type="ECO:0000313" key="2">
    <source>
        <dbReference type="EMBL" id="CAD8579572.1"/>
    </source>
</evidence>
<gene>
    <name evidence="2" type="ORF">OMED0929_LOCUS2340</name>
</gene>
<feature type="region of interest" description="Disordered" evidence="1">
    <location>
        <begin position="518"/>
        <end position="570"/>
    </location>
</feature>
<accession>A0A7S0PK17</accession>
<sequence length="842" mass="88453">MRALSDVQKMTGVPSASIIGSAFALNEGAVVAEAAAAWVAAFNVLVVTKPDKRLEALDMVYPLDKYAFSRDWRERVFVTRAVASLCAPGSFAEKYGLLDTRPALMSWLAFAIDTVAGGVAPLAAALCARSEFLVLSQAATSSSTVGWCQSKAGAAVAAALRGKHKHKTASGGEAHVSVVGNHPGALLTSKESAFRVAVATLVAKEIASTMHSTPSTTQQKLDLEVMATIMRKLPPMANRLFKEASESSTADISGGASLSAKSSVDEGASATRLAHASVVSGVVKSLVAHCSTMLARADVECNGKSALAFPAFIPFPPAHASSWGVAQPSGRVSYIGDVVAPLFENDAVELVQQQVRAIDALRCTYADGDDQRGELVLQELSAVTCGVLEAMTGAQAWASRELALANAIARAVSHQSGSDNVVLKQYLPHFVLSALQAPQKCGARRIMTAVKVLSIVVSSRDTDVQKPASVLNVMALPLIVVAHESMVGESYEHHAATAVASVLMDVLVPLLKDALGDRGTGSTMSNSTAASNATGQQSSTSMSASSAATKSSASARERTTREVTMAAPRPYFPFPGARPATVATLTATNTAPAPAPVVHQAPIAQPESTTSISTPKAEALRALSTNAVWRIICAHVSVSVAFLTRVALEAPVNSEIVASSSFQVIVGKKTAALNESPRLAEITRLRQLLRGAQKATKSALAIERKEVERLMSDALKPLPESFRQNGVDAAVRWGLATPLAPNAFVVEEDAQERTRRLVFAAVQFLTHVSKLQGNGFAEVSKHEASIQAAAVFLLEPSRRAAGTTSNTATDVALKALLQTLDVRIMELPPKQTALSSRPGRRR</sequence>
<proteinExistence type="predicted"/>